<evidence type="ECO:0000256" key="2">
    <source>
        <dbReference type="SAM" id="SignalP"/>
    </source>
</evidence>
<evidence type="ECO:0000256" key="1">
    <source>
        <dbReference type="SAM" id="MobiDB-lite"/>
    </source>
</evidence>
<dbReference type="Gene3D" id="3.40.710.10">
    <property type="entry name" value="DD-peptidase/beta-lactamase superfamily"/>
    <property type="match status" value="1"/>
</dbReference>
<proteinExistence type="predicted"/>
<organism evidence="4 5">
    <name type="scientific">Pseudonocardia adelaidensis</name>
    <dbReference type="NCBI Taxonomy" id="648754"/>
    <lineage>
        <taxon>Bacteria</taxon>
        <taxon>Bacillati</taxon>
        <taxon>Actinomycetota</taxon>
        <taxon>Actinomycetes</taxon>
        <taxon>Pseudonocardiales</taxon>
        <taxon>Pseudonocardiaceae</taxon>
        <taxon>Pseudonocardia</taxon>
    </lineage>
</organism>
<dbReference type="PANTHER" id="PTHR46825">
    <property type="entry name" value="D-ALANYL-D-ALANINE-CARBOXYPEPTIDASE/ENDOPEPTIDASE AMPH"/>
    <property type="match status" value="1"/>
</dbReference>
<keyword evidence="5" id="KW-1185">Reference proteome</keyword>
<feature type="domain" description="Beta-lactamase-related" evidence="3">
    <location>
        <begin position="57"/>
        <end position="372"/>
    </location>
</feature>
<dbReference type="Pfam" id="PF00144">
    <property type="entry name" value="Beta-lactamase"/>
    <property type="match status" value="1"/>
</dbReference>
<keyword evidence="2" id="KW-0732">Signal</keyword>
<dbReference type="Proteomes" id="UP001500804">
    <property type="component" value="Unassembled WGS sequence"/>
</dbReference>
<feature type="region of interest" description="Disordered" evidence="1">
    <location>
        <begin position="62"/>
        <end position="84"/>
    </location>
</feature>
<gene>
    <name evidence="4" type="ORF">GCM10023320_76230</name>
</gene>
<accession>A0ABP9P2M8</accession>
<dbReference type="GO" id="GO:0016787">
    <property type="term" value="F:hydrolase activity"/>
    <property type="evidence" value="ECO:0007669"/>
    <property type="project" value="UniProtKB-KW"/>
</dbReference>
<feature type="chain" id="PRO_5045511811" evidence="2">
    <location>
        <begin position="22"/>
        <end position="374"/>
    </location>
</feature>
<dbReference type="InterPro" id="IPR012338">
    <property type="entry name" value="Beta-lactam/transpept-like"/>
</dbReference>
<dbReference type="SUPFAM" id="SSF56601">
    <property type="entry name" value="beta-lactamase/transpeptidase-like"/>
    <property type="match status" value="1"/>
</dbReference>
<comment type="caution">
    <text evidence="4">The sequence shown here is derived from an EMBL/GenBank/DDBJ whole genome shotgun (WGS) entry which is preliminary data.</text>
</comment>
<dbReference type="InterPro" id="IPR001466">
    <property type="entry name" value="Beta-lactam-related"/>
</dbReference>
<sequence>MTRRAAALGAALAGVLTVALAAVPTTAMANGEHGVPAEQQELQRELDAVVTAGATSATADITSGGRHLRMSSGTARAGTDRPVPPDARFRVGSESKTFLATVVLQLVAEHRLGLDDTVESRLPGVVPQGDRITVRQLLNHSSGLFEVLATLPSPRSEEFLQLRWRTWTTAELVARAMAKPLLFEPGAKAEYSNTNYLVLGMLVERLTGNAYAEEIEGRIIRPLRLHGTSLPGTDPVIHGPHARGYLAIERDGEQQLVDVTEINPSIMNAGGDIISTARSLNRFFEALFGGRLLPDHLLREMRTPVLDSEYGLGIIRRSLPCGGTAWGKDGDAPGYSSSTFVSPGGDRQLTVSVTWGPGDPGDAVDALLDAELCR</sequence>
<evidence type="ECO:0000313" key="4">
    <source>
        <dbReference type="EMBL" id="GAA5139734.1"/>
    </source>
</evidence>
<reference evidence="5" key="1">
    <citation type="journal article" date="2019" name="Int. J. Syst. Evol. Microbiol.">
        <title>The Global Catalogue of Microorganisms (GCM) 10K type strain sequencing project: providing services to taxonomists for standard genome sequencing and annotation.</title>
        <authorList>
            <consortium name="The Broad Institute Genomics Platform"/>
            <consortium name="The Broad Institute Genome Sequencing Center for Infectious Disease"/>
            <person name="Wu L."/>
            <person name="Ma J."/>
        </authorList>
    </citation>
    <scope>NUCLEOTIDE SEQUENCE [LARGE SCALE GENOMIC DNA]</scope>
    <source>
        <strain evidence="5">JCM 18302</strain>
    </source>
</reference>
<protein>
    <submittedName>
        <fullName evidence="4">Serine hydrolase domain-containing protein</fullName>
    </submittedName>
</protein>
<name>A0ABP9P2M8_9PSEU</name>
<feature type="signal peptide" evidence="2">
    <location>
        <begin position="1"/>
        <end position="21"/>
    </location>
</feature>
<dbReference type="EMBL" id="BAABJO010000045">
    <property type="protein sequence ID" value="GAA5139734.1"/>
    <property type="molecule type" value="Genomic_DNA"/>
</dbReference>
<evidence type="ECO:0000313" key="5">
    <source>
        <dbReference type="Proteomes" id="UP001500804"/>
    </source>
</evidence>
<dbReference type="RefSeq" id="WP_345612226.1">
    <property type="nucleotide sequence ID" value="NZ_BAABJO010000045.1"/>
</dbReference>
<dbReference type="PANTHER" id="PTHR46825:SF7">
    <property type="entry name" value="D-ALANYL-D-ALANINE CARBOXYPEPTIDASE"/>
    <property type="match status" value="1"/>
</dbReference>
<evidence type="ECO:0000259" key="3">
    <source>
        <dbReference type="Pfam" id="PF00144"/>
    </source>
</evidence>
<dbReference type="InterPro" id="IPR050491">
    <property type="entry name" value="AmpC-like"/>
</dbReference>
<keyword evidence="4" id="KW-0378">Hydrolase</keyword>